<evidence type="ECO:0000313" key="7">
    <source>
        <dbReference type="Proteomes" id="UP000284651"/>
    </source>
</evidence>
<reference evidence="6 7" key="1">
    <citation type="submission" date="2018-08" db="EMBL/GenBank/DDBJ databases">
        <title>A genome reference for cultivated species of the human gut microbiota.</title>
        <authorList>
            <person name="Zou Y."/>
            <person name="Xue W."/>
            <person name="Luo G."/>
        </authorList>
    </citation>
    <scope>NUCLEOTIDE SEQUENCE [LARGE SCALE GENOMIC DNA]</scope>
    <source>
        <strain evidence="5 7">AF10-31</strain>
        <strain evidence="4 6">AF15-20</strain>
    </source>
</reference>
<accession>A0A395WA87</accession>
<dbReference type="AlphaFoldDB" id="A0A395WA87"/>
<dbReference type="RefSeq" id="WP_118325349.1">
    <property type="nucleotide sequence ID" value="NZ_CAUEVG010000016.1"/>
</dbReference>
<comment type="caution">
    <text evidence="4">The sequence shown here is derived from an EMBL/GenBank/DDBJ whole genome shotgun (WGS) entry which is preliminary data.</text>
</comment>
<dbReference type="Pfam" id="PF25087">
    <property type="entry name" value="GMPPB_C"/>
    <property type="match status" value="1"/>
</dbReference>
<proteinExistence type="predicted"/>
<keyword evidence="1" id="KW-0808">Transferase</keyword>
<evidence type="ECO:0000259" key="3">
    <source>
        <dbReference type="Pfam" id="PF25087"/>
    </source>
</evidence>
<dbReference type="Gene3D" id="2.160.10.10">
    <property type="entry name" value="Hexapeptide repeat proteins"/>
    <property type="match status" value="1"/>
</dbReference>
<dbReference type="InterPro" id="IPR011004">
    <property type="entry name" value="Trimer_LpxA-like_sf"/>
</dbReference>
<dbReference type="EMBL" id="QRYQ01000014">
    <property type="protein sequence ID" value="RGU90922.1"/>
    <property type="molecule type" value="Genomic_DNA"/>
</dbReference>
<dbReference type="GO" id="GO:0016746">
    <property type="term" value="F:acyltransferase activity"/>
    <property type="evidence" value="ECO:0007669"/>
    <property type="project" value="UniProtKB-KW"/>
</dbReference>
<feature type="domain" description="Mannose-1-phosphate guanyltransferase C-terminal" evidence="3">
    <location>
        <begin position="72"/>
        <end position="198"/>
    </location>
</feature>
<dbReference type="EMBL" id="QSAT01000011">
    <property type="protein sequence ID" value="RGW75500.1"/>
    <property type="molecule type" value="Genomic_DNA"/>
</dbReference>
<keyword evidence="2" id="KW-0012">Acyltransferase</keyword>
<dbReference type="GO" id="GO:0016779">
    <property type="term" value="F:nucleotidyltransferase activity"/>
    <property type="evidence" value="ECO:0007669"/>
    <property type="project" value="UniProtKB-ARBA"/>
</dbReference>
<dbReference type="Proteomes" id="UP000265489">
    <property type="component" value="Unassembled WGS sequence"/>
</dbReference>
<dbReference type="PANTHER" id="PTHR43584">
    <property type="entry name" value="NUCLEOTIDYL TRANSFERASE"/>
    <property type="match status" value="1"/>
</dbReference>
<dbReference type="InterPro" id="IPR056729">
    <property type="entry name" value="GMPPB_C"/>
</dbReference>
<dbReference type="GeneID" id="66579810"/>
<evidence type="ECO:0000256" key="1">
    <source>
        <dbReference type="ARBA" id="ARBA00022679"/>
    </source>
</evidence>
<gene>
    <name evidence="5" type="ORF">DWV56_04715</name>
    <name evidence="4" type="ORF">DWW32_07710</name>
</gene>
<evidence type="ECO:0000313" key="4">
    <source>
        <dbReference type="EMBL" id="RGU90922.1"/>
    </source>
</evidence>
<dbReference type="InterPro" id="IPR050065">
    <property type="entry name" value="GlmU-like"/>
</dbReference>
<evidence type="ECO:0000313" key="5">
    <source>
        <dbReference type="EMBL" id="RGW75500.1"/>
    </source>
</evidence>
<dbReference type="PANTHER" id="PTHR43584:SF8">
    <property type="entry name" value="N-ACETYLMURAMATE ALPHA-1-PHOSPHATE URIDYLYLTRANSFERASE"/>
    <property type="match status" value="1"/>
</dbReference>
<dbReference type="SUPFAM" id="SSF51161">
    <property type="entry name" value="Trimeric LpxA-like enzymes"/>
    <property type="match status" value="1"/>
</dbReference>
<dbReference type="Proteomes" id="UP000284651">
    <property type="component" value="Unassembled WGS sequence"/>
</dbReference>
<sequence>MYKISELYDLNHTLAKDYLAQFEYPWQALAGIKELILELGKNLGEDYVEVKEHVWVHKTAHVFESAYLGAPCIIGPKTEVRHCAFVRGSALVGANCVVGNSVELKNCILFDNVETPHYNYVGDSILGYHSHLGAGGITSNLKSARDNIILRRKDENYNVVEEFETGLRKIGAFMGDYVEVGCNSVLCPGTIIGPHTNVYPLSRVRGQIAANSIFKDATHVTLKD</sequence>
<evidence type="ECO:0000256" key="2">
    <source>
        <dbReference type="ARBA" id="ARBA00023315"/>
    </source>
</evidence>
<organism evidence="4 6">
    <name type="scientific">Holdemanella biformis</name>
    <dbReference type="NCBI Taxonomy" id="1735"/>
    <lineage>
        <taxon>Bacteria</taxon>
        <taxon>Bacillati</taxon>
        <taxon>Bacillota</taxon>
        <taxon>Erysipelotrichia</taxon>
        <taxon>Erysipelotrichales</taxon>
        <taxon>Erysipelotrichaceae</taxon>
        <taxon>Holdemanella</taxon>
    </lineage>
</organism>
<protein>
    <submittedName>
        <fullName evidence="4">UDP-N-acetylglucosamine pyrophosphorylase</fullName>
    </submittedName>
</protein>
<name>A0A395WA87_9FIRM</name>
<evidence type="ECO:0000313" key="6">
    <source>
        <dbReference type="Proteomes" id="UP000265489"/>
    </source>
</evidence>